<proteinExistence type="predicted"/>
<feature type="modified residue" description="4-aspartylphosphate" evidence="2">
    <location>
        <position position="57"/>
    </location>
</feature>
<protein>
    <submittedName>
        <fullName evidence="4">Response regulator</fullName>
    </submittedName>
</protein>
<feature type="domain" description="Response regulatory" evidence="3">
    <location>
        <begin position="8"/>
        <end position="120"/>
    </location>
</feature>
<organism evidence="4 5">
    <name type="scientific">Paraburkholderia terrae</name>
    <dbReference type="NCBI Taxonomy" id="311230"/>
    <lineage>
        <taxon>Bacteria</taxon>
        <taxon>Pseudomonadati</taxon>
        <taxon>Pseudomonadota</taxon>
        <taxon>Betaproteobacteria</taxon>
        <taxon>Burkholderiales</taxon>
        <taxon>Burkholderiaceae</taxon>
        <taxon>Paraburkholderia</taxon>
    </lineage>
</organism>
<evidence type="ECO:0000259" key="3">
    <source>
        <dbReference type="PROSITE" id="PS50110"/>
    </source>
</evidence>
<dbReference type="GO" id="GO:0000160">
    <property type="term" value="P:phosphorelay signal transduction system"/>
    <property type="evidence" value="ECO:0007669"/>
    <property type="project" value="InterPro"/>
</dbReference>
<dbReference type="KEGG" id="pter:C2L65_32675"/>
<reference evidence="4 5" key="1">
    <citation type="submission" date="2018-01" db="EMBL/GenBank/DDBJ databases">
        <title>Species boundaries and ecological features among Paraburkholderia terrae DSMZ17804T, P. hospita DSMZ17164T and P. caribensis DSMZ13236T.</title>
        <authorList>
            <person name="Pratama A.A."/>
        </authorList>
    </citation>
    <scope>NUCLEOTIDE SEQUENCE [LARGE SCALE GENOMIC DNA]</scope>
    <source>
        <strain evidence="4 5">DSM 17804</strain>
    </source>
</reference>
<dbReference type="PANTHER" id="PTHR44591">
    <property type="entry name" value="STRESS RESPONSE REGULATOR PROTEIN 1"/>
    <property type="match status" value="1"/>
</dbReference>
<evidence type="ECO:0000256" key="2">
    <source>
        <dbReference type="PROSITE-ProRule" id="PRU00169"/>
    </source>
</evidence>
<keyword evidence="1 2" id="KW-0597">Phosphoprotein</keyword>
<dbReference type="AlphaFoldDB" id="A0A2I8EYB2"/>
<dbReference type="InterPro" id="IPR011006">
    <property type="entry name" value="CheY-like_superfamily"/>
</dbReference>
<dbReference type="SMART" id="SM00448">
    <property type="entry name" value="REC"/>
    <property type="match status" value="1"/>
</dbReference>
<dbReference type="PANTHER" id="PTHR44591:SF3">
    <property type="entry name" value="RESPONSE REGULATORY DOMAIN-CONTAINING PROTEIN"/>
    <property type="match status" value="1"/>
</dbReference>
<dbReference type="InterPro" id="IPR001789">
    <property type="entry name" value="Sig_transdc_resp-reg_receiver"/>
</dbReference>
<dbReference type="PROSITE" id="PS50110">
    <property type="entry name" value="RESPONSE_REGULATORY"/>
    <property type="match status" value="1"/>
</dbReference>
<evidence type="ECO:0000256" key="1">
    <source>
        <dbReference type="ARBA" id="ARBA00022553"/>
    </source>
</evidence>
<dbReference type="Proteomes" id="UP000243502">
    <property type="component" value="Chromosome 3"/>
</dbReference>
<dbReference type="OrthoDB" id="9800897at2"/>
<dbReference type="Gene3D" id="3.40.50.2300">
    <property type="match status" value="1"/>
</dbReference>
<sequence>MQTEIVANLLLVDDDAENLASLQLALESDGHHVSIAGDASRAMEMLMSEPIELVVTDYEMPGMNGAEFCRQVRAQPAHRDLPIVMLSAGPEPVCVLRCWTLFFRKPAPFERLTAAIWAQIAGRSIP</sequence>
<name>A0A2I8EYB2_9BURK</name>
<accession>A0A2I8EYB2</accession>
<dbReference type="SUPFAM" id="SSF52172">
    <property type="entry name" value="CheY-like"/>
    <property type="match status" value="1"/>
</dbReference>
<dbReference type="InterPro" id="IPR050595">
    <property type="entry name" value="Bact_response_regulator"/>
</dbReference>
<evidence type="ECO:0000313" key="4">
    <source>
        <dbReference type="EMBL" id="AUT64438.1"/>
    </source>
</evidence>
<gene>
    <name evidence="4" type="ORF">C2L65_32675</name>
</gene>
<dbReference type="RefSeq" id="WP_052426848.1">
    <property type="nucleotide sequence ID" value="NZ_CP026113.1"/>
</dbReference>
<dbReference type="CDD" id="cd00156">
    <property type="entry name" value="REC"/>
    <property type="match status" value="1"/>
</dbReference>
<dbReference type="EMBL" id="CP026113">
    <property type="protein sequence ID" value="AUT64438.1"/>
    <property type="molecule type" value="Genomic_DNA"/>
</dbReference>
<evidence type="ECO:0000313" key="5">
    <source>
        <dbReference type="Proteomes" id="UP000243502"/>
    </source>
</evidence>
<dbReference type="Pfam" id="PF00072">
    <property type="entry name" value="Response_reg"/>
    <property type="match status" value="1"/>
</dbReference>